<dbReference type="SUPFAM" id="SSF51735">
    <property type="entry name" value="NAD(P)-binding Rossmann-fold domains"/>
    <property type="match status" value="1"/>
</dbReference>
<comment type="caution">
    <text evidence="2">The sequence shown here is derived from an EMBL/GenBank/DDBJ whole genome shotgun (WGS) entry which is preliminary data.</text>
</comment>
<evidence type="ECO:0000259" key="1">
    <source>
        <dbReference type="Pfam" id="PF01370"/>
    </source>
</evidence>
<dbReference type="SUPFAM" id="SSF48452">
    <property type="entry name" value="TPR-like"/>
    <property type="match status" value="1"/>
</dbReference>
<evidence type="ECO:0000313" key="2">
    <source>
        <dbReference type="EMBL" id="KAJ5580805.1"/>
    </source>
</evidence>
<dbReference type="InterPro" id="IPR036291">
    <property type="entry name" value="NAD(P)-bd_dom_sf"/>
</dbReference>
<gene>
    <name evidence="2" type="ORF">N7450_007106</name>
</gene>
<dbReference type="Pfam" id="PF06041">
    <property type="entry name" value="DUF924"/>
    <property type="match status" value="1"/>
</dbReference>
<reference evidence="2 3" key="1">
    <citation type="journal article" date="2023" name="IMA Fungus">
        <title>Comparative genomic study of the Penicillium genus elucidates a diverse pangenome and 15 lateral gene transfer events.</title>
        <authorList>
            <person name="Petersen C."/>
            <person name="Sorensen T."/>
            <person name="Nielsen M.R."/>
            <person name="Sondergaard T.E."/>
            <person name="Sorensen J.L."/>
            <person name="Fitzpatrick D.A."/>
            <person name="Frisvad J.C."/>
            <person name="Nielsen K.L."/>
        </authorList>
    </citation>
    <scope>NUCLEOTIDE SEQUENCE [LARGE SCALE GENOMIC DNA]</scope>
    <source>
        <strain evidence="2 3">IBT 29057</strain>
    </source>
</reference>
<protein>
    <submittedName>
        <fullName evidence="2">Nucleoside-diphosphate-sugar epimerase</fullName>
    </submittedName>
</protein>
<dbReference type="GO" id="GO:0005737">
    <property type="term" value="C:cytoplasm"/>
    <property type="evidence" value="ECO:0007669"/>
    <property type="project" value="TreeGrafter"/>
</dbReference>
<evidence type="ECO:0000313" key="3">
    <source>
        <dbReference type="Proteomes" id="UP001216150"/>
    </source>
</evidence>
<proteinExistence type="predicted"/>
<dbReference type="Gene3D" id="1.20.58.320">
    <property type="entry name" value="TPR-like"/>
    <property type="match status" value="1"/>
</dbReference>
<name>A0AAD6DIF2_9EURO</name>
<dbReference type="PANTHER" id="PTHR48079">
    <property type="entry name" value="PROTEIN YEEZ"/>
    <property type="match status" value="1"/>
</dbReference>
<sequence length="630" mass="70705">MKTVFITGASGYIGGDILAELISKYPAHNYRLLVRSEKSGHKIKEAYPQVTVIQSDLDDSELLTKESAAADIIIHTADAADHLTAAQAIAKGAIQGHTPDRPVYWLHTSGAGLLSFHDTENKIYGERSEIIYDDLKDIKKILSFPDHAFHKQVDNTVFEAGSTSPAILKTAVIAPTTVYGKGKGPCYQRSRQVYEMSKFILEHARIPVIGKGQAIGSNIHVQSVTSLFMLLFEIAIQEKPEDNSIWGSEAYYLVEEGEHCWGDVAHSIGRIAVDKKFLDSEPKVIALEMDSAQELAGFEATSWAYNMRCRASRARSLGWQPVGISLEEELPGIVEEEYKRLHGVSISRKKSLLTKPPAQTRSATADITILPSPFMENKIPELKQKLTPALLEEVRDFWFAHCSDVNSLILPGQSEMMKWFKKDVEFDKACVTQFQPALEAILASGASASDILNSVDQNNPLAWVSLIILLDQVPRNCYRGNDSKLVFTRFDPLAQEIALRAIQNNVPSQSSQIRYRLAYRFWFHLPLMHSETLAIHEQAVKLHEDTARDMEDLLARDVNTLNADEKVCFDFLSAQRDALQAYLVNGLDFEKRHKVIIERFGRYPHRNQAIGRESTREEIDYLENGGETFG</sequence>
<dbReference type="AlphaFoldDB" id="A0AAD6DIF2"/>
<dbReference type="InterPro" id="IPR010323">
    <property type="entry name" value="DUF924"/>
</dbReference>
<keyword evidence="3" id="KW-1185">Reference proteome</keyword>
<dbReference type="PANTHER" id="PTHR48079:SF6">
    <property type="entry name" value="NAD(P)-BINDING DOMAIN-CONTAINING PROTEIN-RELATED"/>
    <property type="match status" value="1"/>
</dbReference>
<accession>A0AAD6DIF2</accession>
<dbReference type="GO" id="GO:0004029">
    <property type="term" value="F:aldehyde dehydrogenase (NAD+) activity"/>
    <property type="evidence" value="ECO:0007669"/>
    <property type="project" value="TreeGrafter"/>
</dbReference>
<organism evidence="2 3">
    <name type="scientific">Penicillium hetheringtonii</name>
    <dbReference type="NCBI Taxonomy" id="911720"/>
    <lineage>
        <taxon>Eukaryota</taxon>
        <taxon>Fungi</taxon>
        <taxon>Dikarya</taxon>
        <taxon>Ascomycota</taxon>
        <taxon>Pezizomycotina</taxon>
        <taxon>Eurotiomycetes</taxon>
        <taxon>Eurotiomycetidae</taxon>
        <taxon>Eurotiales</taxon>
        <taxon>Aspergillaceae</taxon>
        <taxon>Penicillium</taxon>
    </lineage>
</organism>
<feature type="domain" description="NAD-dependent epimerase/dehydratase" evidence="1">
    <location>
        <begin position="4"/>
        <end position="233"/>
    </location>
</feature>
<dbReference type="InterPro" id="IPR011990">
    <property type="entry name" value="TPR-like_helical_dom_sf"/>
</dbReference>
<dbReference type="InterPro" id="IPR051783">
    <property type="entry name" value="NAD(P)-dependent_oxidoreduct"/>
</dbReference>
<dbReference type="EMBL" id="JAQJAC010000006">
    <property type="protein sequence ID" value="KAJ5580805.1"/>
    <property type="molecule type" value="Genomic_DNA"/>
</dbReference>
<dbReference type="InterPro" id="IPR001509">
    <property type="entry name" value="Epimerase_deHydtase"/>
</dbReference>
<dbReference type="Gene3D" id="3.40.50.720">
    <property type="entry name" value="NAD(P)-binding Rossmann-like Domain"/>
    <property type="match status" value="2"/>
</dbReference>
<dbReference type="Gene3D" id="1.25.40.10">
    <property type="entry name" value="Tetratricopeptide repeat domain"/>
    <property type="match status" value="1"/>
</dbReference>
<dbReference type="Pfam" id="PF01370">
    <property type="entry name" value="Epimerase"/>
    <property type="match status" value="1"/>
</dbReference>
<dbReference type="Proteomes" id="UP001216150">
    <property type="component" value="Unassembled WGS sequence"/>
</dbReference>